<sequence length="487" mass="52653">MFYDVTREKRLGFSFYDINNGRFEADPAISVGFSYGVLTFFIGRSGVLTYAPEAVSIAGLPLDTGTPLIADLAYQLANTDVLAAGISAEAHYAQFGWREGRATGSLFDGAYYLRVNQDVREAGINPVEHYLNFGWREGRDPNPLFDTSFYLAQNADVAEAGINPLEHYLLWGRHEARDANPFFDAGFYLQQHPELVEIGADPLAHYSEQGWREGIAASRGFITKVYLAQNPDVAAAGIDPLRHYLEYGQAEGRAVSSGTPASITGRLTASTDEDSGATLTGRITVLDVDPLESGMDATFGGRTVHVLADGRETYGEPVIDTTGGPGRLRLSPDGSWSYTADSAFYQYLREGEVLEERFTLRTIGQDEVVVSITILGRNDPAVFMGETHGVVHEAAGPGVSGSVVYMWDPDRGESSLRAGLYEGLYGRLELTAQGAWDYLFTGNAGLGITPGEAHAELTDAITIRSLDGTPHTVSIDILAFGGADALF</sequence>
<name>D5RHW9_9PROT</name>
<dbReference type="OrthoDB" id="7220105at2"/>
<reference evidence="1 2" key="1">
    <citation type="submission" date="2010-04" db="EMBL/GenBank/DDBJ databases">
        <authorList>
            <person name="Qin X."/>
            <person name="Bachman B."/>
            <person name="Battles P."/>
            <person name="Bell A."/>
            <person name="Bess C."/>
            <person name="Bickham C."/>
            <person name="Chaboub L."/>
            <person name="Chen D."/>
            <person name="Coyle M."/>
            <person name="Deiros D.R."/>
            <person name="Dinh H."/>
            <person name="Forbes L."/>
            <person name="Fowler G."/>
            <person name="Francisco L."/>
            <person name="Fu Q."/>
            <person name="Gubbala S."/>
            <person name="Hale W."/>
            <person name="Han Y."/>
            <person name="Hemphill L."/>
            <person name="Highlander S.K."/>
            <person name="Hirani K."/>
            <person name="Hogues M."/>
            <person name="Jackson L."/>
            <person name="Jakkamsetti A."/>
            <person name="Javaid M."/>
            <person name="Jiang H."/>
            <person name="Korchina V."/>
            <person name="Kovar C."/>
            <person name="Lara F."/>
            <person name="Lee S."/>
            <person name="Mata R."/>
            <person name="Mathew T."/>
            <person name="Moen C."/>
            <person name="Morales K."/>
            <person name="Munidasa M."/>
            <person name="Nazareth L."/>
            <person name="Ngo R."/>
            <person name="Nguyen L."/>
            <person name="Okwuonu G."/>
            <person name="Ongeri F."/>
            <person name="Patil S."/>
            <person name="Petrosino J."/>
            <person name="Pham C."/>
            <person name="Pham P."/>
            <person name="Pu L.-L."/>
            <person name="Puazo M."/>
            <person name="Raj R."/>
            <person name="Reid J."/>
            <person name="Rouhana J."/>
            <person name="Saada N."/>
            <person name="Shang Y."/>
            <person name="Simmons D."/>
            <person name="Thornton R."/>
            <person name="Warren J."/>
            <person name="Weissenberger G."/>
            <person name="Zhang J."/>
            <person name="Zhang L."/>
            <person name="Zhou C."/>
            <person name="Zhu D."/>
            <person name="Muzny D."/>
            <person name="Worley K."/>
            <person name="Gibbs R."/>
        </authorList>
    </citation>
    <scope>NUCLEOTIDE SEQUENCE [LARGE SCALE GENOMIC DNA]</scope>
    <source>
        <strain evidence="1 2">ATCC 49957</strain>
    </source>
</reference>
<dbReference type="NCBIfam" id="TIGR01965">
    <property type="entry name" value="VCBS_repeat"/>
    <property type="match status" value="2"/>
</dbReference>
<dbReference type="InterPro" id="IPR010221">
    <property type="entry name" value="VCBS_dom"/>
</dbReference>
<organism evidence="1 2">
    <name type="scientific">Pseudoroseomonas cervicalis ATCC 49957</name>
    <dbReference type="NCBI Taxonomy" id="525371"/>
    <lineage>
        <taxon>Bacteria</taxon>
        <taxon>Pseudomonadati</taxon>
        <taxon>Pseudomonadota</taxon>
        <taxon>Alphaproteobacteria</taxon>
        <taxon>Acetobacterales</taxon>
        <taxon>Roseomonadaceae</taxon>
        <taxon>Roseomonas</taxon>
    </lineage>
</organism>
<evidence type="ECO:0000313" key="1">
    <source>
        <dbReference type="EMBL" id="EFH13102.1"/>
    </source>
</evidence>
<dbReference type="Proteomes" id="UP000005324">
    <property type="component" value="Unassembled WGS sequence"/>
</dbReference>
<gene>
    <name evidence="1" type="ORF">HMPREF0731_0679</name>
</gene>
<keyword evidence="2" id="KW-1185">Reference proteome</keyword>
<dbReference type="EMBL" id="ADVL01000119">
    <property type="protein sequence ID" value="EFH13102.1"/>
    <property type="molecule type" value="Genomic_DNA"/>
</dbReference>
<accession>D5RHW9</accession>
<dbReference type="RefSeq" id="WP_007003738.1">
    <property type="nucleotide sequence ID" value="NZ_GG770778.1"/>
</dbReference>
<protein>
    <submittedName>
        <fullName evidence="1">VCBS repeat (3 repeats)</fullName>
    </submittedName>
</protein>
<proteinExistence type="predicted"/>
<dbReference type="HOGENOM" id="CLU_560055_0_0_5"/>
<evidence type="ECO:0000313" key="2">
    <source>
        <dbReference type="Proteomes" id="UP000005324"/>
    </source>
</evidence>
<dbReference type="AlphaFoldDB" id="D5RHW9"/>
<comment type="caution">
    <text evidence="1">The sequence shown here is derived from an EMBL/GenBank/DDBJ whole genome shotgun (WGS) entry which is preliminary data.</text>
</comment>